<evidence type="ECO:0000256" key="1">
    <source>
        <dbReference type="ARBA" id="ARBA00009794"/>
    </source>
</evidence>
<evidence type="ECO:0000259" key="10">
    <source>
        <dbReference type="Pfam" id="PF21192"/>
    </source>
</evidence>
<reference evidence="12 13" key="1">
    <citation type="journal article" date="2015" name="Genome Biol. Evol.">
        <title>Phylogenomic analyses indicate that early fungi evolved digesting cell walls of algal ancestors of land plants.</title>
        <authorList>
            <person name="Chang Y."/>
            <person name="Wang S."/>
            <person name="Sekimoto S."/>
            <person name="Aerts A.L."/>
            <person name="Choi C."/>
            <person name="Clum A."/>
            <person name="LaButti K.M."/>
            <person name="Lindquist E.A."/>
            <person name="Yee Ngan C."/>
            <person name="Ohm R.A."/>
            <person name="Salamov A.A."/>
            <person name="Grigoriev I.V."/>
            <person name="Spatafora J.W."/>
            <person name="Berbee M.L."/>
        </authorList>
    </citation>
    <scope>NUCLEOTIDE SEQUENCE [LARGE SCALE GENOMIC DNA]</scope>
    <source>
        <strain evidence="12 13">NRRL 28638</strain>
    </source>
</reference>
<dbReference type="PANTHER" id="PTHR12746">
    <property type="entry name" value="NONSENSE-MEDIATED MRNA DECAY PROTEIN 3"/>
    <property type="match status" value="1"/>
</dbReference>
<evidence type="ECO:0000256" key="5">
    <source>
        <dbReference type="ARBA" id="ARBA00022927"/>
    </source>
</evidence>
<protein>
    <recommendedName>
        <fullName evidence="2 7">60S ribosomal export protein NMD3</fullName>
    </recommendedName>
</protein>
<proteinExistence type="inferred from homology"/>
<keyword evidence="13" id="KW-1185">Reference proteome</keyword>
<evidence type="ECO:0000259" key="9">
    <source>
        <dbReference type="Pfam" id="PF04981"/>
    </source>
</evidence>
<dbReference type="InterPro" id="IPR007064">
    <property type="entry name" value="Nmd3_N"/>
</dbReference>
<comment type="similarity">
    <text evidence="1 7">Belongs to the NMD3 family.</text>
</comment>
<dbReference type="GO" id="GO:0000055">
    <property type="term" value="P:ribosomal large subunit export from nucleus"/>
    <property type="evidence" value="ECO:0007669"/>
    <property type="project" value="EnsemblFungi"/>
</dbReference>
<dbReference type="InterPro" id="IPR039768">
    <property type="entry name" value="Nmd3"/>
</dbReference>
<comment type="subcellular location">
    <subcellularLocation>
        <location evidence="7">Cytoplasm</location>
    </subcellularLocation>
    <subcellularLocation>
        <location evidence="7">Nucleus</location>
    </subcellularLocation>
</comment>
<evidence type="ECO:0000256" key="4">
    <source>
        <dbReference type="ARBA" id="ARBA00022490"/>
    </source>
</evidence>
<dbReference type="InterPro" id="IPR048898">
    <property type="entry name" value="OB_NMD3"/>
</dbReference>
<evidence type="ECO:0000256" key="6">
    <source>
        <dbReference type="ARBA" id="ARBA00023242"/>
    </source>
</evidence>
<feature type="domain" description="60S ribosomal export protein NMD3 OB-fold" evidence="10">
    <location>
        <begin position="338"/>
        <end position="373"/>
    </location>
</feature>
<gene>
    <name evidence="12" type="ORF">CONCODRAFT_86094</name>
</gene>
<dbReference type="Pfam" id="PF04981">
    <property type="entry name" value="NMD3"/>
    <property type="match status" value="1"/>
</dbReference>
<evidence type="ECO:0000256" key="2">
    <source>
        <dbReference type="ARBA" id="ARBA00017035"/>
    </source>
</evidence>
<keyword evidence="4 7" id="KW-0963">Cytoplasm</keyword>
<feature type="compositionally biased region" description="Acidic residues" evidence="8">
    <location>
        <begin position="457"/>
        <end position="472"/>
    </location>
</feature>
<dbReference type="GO" id="GO:0005634">
    <property type="term" value="C:nucleus"/>
    <property type="evidence" value="ECO:0007669"/>
    <property type="project" value="UniProtKB-SubCell"/>
</dbReference>
<keyword evidence="3 7" id="KW-0813">Transport</keyword>
<feature type="compositionally biased region" description="Polar residues" evidence="8">
    <location>
        <begin position="438"/>
        <end position="456"/>
    </location>
</feature>
<keyword evidence="6 7" id="KW-0539">Nucleus</keyword>
<dbReference type="GO" id="GO:0015031">
    <property type="term" value="P:protein transport"/>
    <property type="evidence" value="ECO:0007669"/>
    <property type="project" value="UniProtKB-KW"/>
</dbReference>
<sequence length="500" mass="57630">MNYTPIHTEQVILCCSCGTPIPPNPANMCVNCIRNEVDITEGIPKQSTLHYCKNCERYLQPPNHWVLYALESKELLGLCLKKLKGLTKVRLIDASFIWTEPHSKRIKVKVTVQKEVFASTILQQTFEVEFVVSYQQCEDCAKIMAQNTWKASVQVRQKVNHKRTFLYLEQLILKHNAHRDTTNIKEAKDGIDFFYVSRGHAIKMCEFLASVVPVRIKTSEQLISLDTHSGSSSYKFTYSVEIIPICKDDLVCMPKSLARNLSNMNTLAVCSRVSNSVQIIDFNTLNTGEMSTDKYYRTPFKSIAAHDKLVEFVVLDVEPIGPVRGKLIFKLLEFLTMFGDYAYGYDLSTSNFNDSNFDELNEYDIPSVVLIKKSYSNRRKKPKQRTWKLKSLAKDADQLQMRKTDLDKMETDYEIFLRDIEEDLELRSSINLFKESNPRAQQPDQMETDETTQPQEQMDEDDDFGDDDDDDFPEIKLEELLDDLNLDDGEEDEALNNTII</sequence>
<keyword evidence="5 7" id="KW-0653">Protein transport</keyword>
<evidence type="ECO:0000256" key="8">
    <source>
        <dbReference type="SAM" id="MobiDB-lite"/>
    </source>
</evidence>
<name>A0A137P2G4_CONC2</name>
<feature type="domain" description="Nmd3 N-terminal" evidence="9">
    <location>
        <begin position="14"/>
        <end position="242"/>
    </location>
</feature>
<evidence type="ECO:0000259" key="11">
    <source>
        <dbReference type="Pfam" id="PF21193"/>
    </source>
</evidence>
<evidence type="ECO:0000313" key="12">
    <source>
        <dbReference type="EMBL" id="KXN69111.1"/>
    </source>
</evidence>
<dbReference type="PANTHER" id="PTHR12746:SF2">
    <property type="entry name" value="60S RIBOSOMAL EXPORT PROTEIN NMD3"/>
    <property type="match status" value="1"/>
</dbReference>
<dbReference type="Pfam" id="PF21192">
    <property type="entry name" value="OB_NMD3"/>
    <property type="match status" value="1"/>
</dbReference>
<dbReference type="Proteomes" id="UP000070444">
    <property type="component" value="Unassembled WGS sequence"/>
</dbReference>
<comment type="function">
    <text evidence="7">Acts as an adapter for the XPO1/CRM1-mediated export of the 60S ribosomal subunit.</text>
</comment>
<dbReference type="GO" id="GO:0030674">
    <property type="term" value="F:protein-macromolecule adaptor activity"/>
    <property type="evidence" value="ECO:0007669"/>
    <property type="project" value="EnsemblFungi"/>
</dbReference>
<evidence type="ECO:0000256" key="3">
    <source>
        <dbReference type="ARBA" id="ARBA00022448"/>
    </source>
</evidence>
<dbReference type="OrthoDB" id="203821at2759"/>
<dbReference type="GO" id="GO:0070180">
    <property type="term" value="F:large ribosomal subunit rRNA binding"/>
    <property type="evidence" value="ECO:0007669"/>
    <property type="project" value="EnsemblFungi"/>
</dbReference>
<evidence type="ECO:0000256" key="7">
    <source>
        <dbReference type="RuleBase" id="RU364108"/>
    </source>
</evidence>
<dbReference type="GO" id="GO:0043023">
    <property type="term" value="F:ribosomal large subunit binding"/>
    <property type="evidence" value="ECO:0007669"/>
    <property type="project" value="EnsemblFungi"/>
</dbReference>
<feature type="compositionally biased region" description="Acidic residues" evidence="8">
    <location>
        <begin position="480"/>
        <end position="494"/>
    </location>
</feature>
<dbReference type="InterPro" id="IPR048899">
    <property type="entry name" value="NMD_SH3"/>
</dbReference>
<accession>A0A137P2G4</accession>
<dbReference type="STRING" id="796925.A0A137P2G4"/>
<feature type="domain" description="60S ribosomal export protein NMD3 SH3" evidence="11">
    <location>
        <begin position="245"/>
        <end position="292"/>
    </location>
</feature>
<organism evidence="12 13">
    <name type="scientific">Conidiobolus coronatus (strain ATCC 28846 / CBS 209.66 / NRRL 28638)</name>
    <name type="common">Delacroixia coronata</name>
    <dbReference type="NCBI Taxonomy" id="796925"/>
    <lineage>
        <taxon>Eukaryota</taxon>
        <taxon>Fungi</taxon>
        <taxon>Fungi incertae sedis</taxon>
        <taxon>Zoopagomycota</taxon>
        <taxon>Entomophthoromycotina</taxon>
        <taxon>Entomophthoromycetes</taxon>
        <taxon>Entomophthorales</taxon>
        <taxon>Ancylistaceae</taxon>
        <taxon>Conidiobolus</taxon>
    </lineage>
</organism>
<feature type="region of interest" description="Disordered" evidence="8">
    <location>
        <begin position="432"/>
        <end position="500"/>
    </location>
</feature>
<dbReference type="OMA" id="VILVRKH"/>
<dbReference type="Pfam" id="PF21193">
    <property type="entry name" value="NMD_SH3"/>
    <property type="match status" value="1"/>
</dbReference>
<dbReference type="GO" id="GO:0005829">
    <property type="term" value="C:cytosol"/>
    <property type="evidence" value="ECO:0007669"/>
    <property type="project" value="EnsemblFungi"/>
</dbReference>
<evidence type="ECO:0000313" key="13">
    <source>
        <dbReference type="Proteomes" id="UP000070444"/>
    </source>
</evidence>
<dbReference type="EMBL" id="KQ964547">
    <property type="protein sequence ID" value="KXN69111.1"/>
    <property type="molecule type" value="Genomic_DNA"/>
</dbReference>
<dbReference type="AlphaFoldDB" id="A0A137P2G4"/>